<dbReference type="NCBIfam" id="TIGR02580">
    <property type="entry name" value="cas_RAMP_Cmr4"/>
    <property type="match status" value="1"/>
</dbReference>
<comment type="caution">
    <text evidence="3">The sequence shown here is derived from an EMBL/GenBank/DDBJ whole genome shotgun (WGS) entry which is preliminary data.</text>
</comment>
<evidence type="ECO:0000259" key="2">
    <source>
        <dbReference type="Pfam" id="PF03787"/>
    </source>
</evidence>
<evidence type="ECO:0000313" key="4">
    <source>
        <dbReference type="Proteomes" id="UP001519288"/>
    </source>
</evidence>
<sequence>MEQVQRSQVSRWLWMHCLSPLHIGSGEGLGNIDMPIQREKVTEWPFIPGSSLKGAQRGYYRSAQWLDAAFGQQGEVEGNAGALVFTDGRLLAFPVASRFGIFAYVTCPLVLKRFQRDAVASGLPMTLPDMTRFEQEATVQPQLAWVSDTGLLHPNVGRDADNLFLDEFTGNGIRAQSLADWAQMMGQQLFEDKPSQELWQKRVVLVSDETFQYFAAMCCEVVPRIRMNEDTKTVQHGALWYEEYVPTEAVFYALIWCDRVGGSSSTIGRDQFLDQLERETVLHMGGNITLGKGRIRCRITGGRS</sequence>
<dbReference type="InterPro" id="IPR005537">
    <property type="entry name" value="RAMP_III_fam"/>
</dbReference>
<name>A0ABS4JBK0_9BACL</name>
<keyword evidence="4" id="KW-1185">Reference proteome</keyword>
<dbReference type="Proteomes" id="UP001519288">
    <property type="component" value="Unassembled WGS sequence"/>
</dbReference>
<dbReference type="InterPro" id="IPR013410">
    <property type="entry name" value="CRISPR-assoc_RAMP_Cmr4"/>
</dbReference>
<accession>A0ABS4JBK0</accession>
<protein>
    <submittedName>
        <fullName evidence="3">CRISPR-associated protein Cmr4</fullName>
    </submittedName>
</protein>
<dbReference type="RefSeq" id="WP_209858232.1">
    <property type="nucleotide sequence ID" value="NZ_JAGGLD010000001.1"/>
</dbReference>
<reference evidence="3 4" key="1">
    <citation type="submission" date="2021-03" db="EMBL/GenBank/DDBJ databases">
        <title>Genomic Encyclopedia of Type Strains, Phase IV (KMG-IV): sequencing the most valuable type-strain genomes for metagenomic binning, comparative biology and taxonomic classification.</title>
        <authorList>
            <person name="Goeker M."/>
        </authorList>
    </citation>
    <scope>NUCLEOTIDE SEQUENCE [LARGE SCALE GENOMIC DNA]</scope>
    <source>
        <strain evidence="3 4">DSM 26806</strain>
    </source>
</reference>
<dbReference type="EMBL" id="JAGGLD010000001">
    <property type="protein sequence ID" value="MBP1999089.1"/>
    <property type="molecule type" value="Genomic_DNA"/>
</dbReference>
<organism evidence="3 4">
    <name type="scientific">Paenibacillus shirakamiensis</name>
    <dbReference type="NCBI Taxonomy" id="1265935"/>
    <lineage>
        <taxon>Bacteria</taxon>
        <taxon>Bacillati</taxon>
        <taxon>Bacillota</taxon>
        <taxon>Bacilli</taxon>
        <taxon>Bacillales</taxon>
        <taxon>Paenibacillaceae</taxon>
        <taxon>Paenibacillus</taxon>
    </lineage>
</organism>
<dbReference type="Pfam" id="PF03787">
    <property type="entry name" value="RAMPs"/>
    <property type="match status" value="1"/>
</dbReference>
<dbReference type="PANTHER" id="PTHR36700:SF1">
    <property type="entry name" value="CRISPR SYSTEM CMR SUBUNIT CMR4"/>
    <property type="match status" value="1"/>
</dbReference>
<evidence type="ECO:0000313" key="3">
    <source>
        <dbReference type="EMBL" id="MBP1999089.1"/>
    </source>
</evidence>
<evidence type="ECO:0000256" key="1">
    <source>
        <dbReference type="ARBA" id="ARBA00023118"/>
    </source>
</evidence>
<dbReference type="PANTHER" id="PTHR36700">
    <property type="entry name" value="CRISPR SYSTEM CMR SUBUNIT CMR4"/>
    <property type="match status" value="1"/>
</dbReference>
<proteinExistence type="predicted"/>
<feature type="domain" description="CRISPR type III-associated protein" evidence="2">
    <location>
        <begin position="16"/>
        <end position="295"/>
    </location>
</feature>
<gene>
    <name evidence="3" type="ORF">J2Z69_000108</name>
</gene>
<keyword evidence="1" id="KW-0051">Antiviral defense</keyword>